<dbReference type="InterPro" id="IPR029044">
    <property type="entry name" value="Nucleotide-diphossugar_trans"/>
</dbReference>
<evidence type="ECO:0000259" key="2">
    <source>
        <dbReference type="Pfam" id="PF00535"/>
    </source>
</evidence>
<dbReference type="PANTHER" id="PTHR43685">
    <property type="entry name" value="GLYCOSYLTRANSFERASE"/>
    <property type="match status" value="1"/>
</dbReference>
<dbReference type="CDD" id="cd00761">
    <property type="entry name" value="Glyco_tranf_GTA_type"/>
    <property type="match status" value="1"/>
</dbReference>
<protein>
    <submittedName>
        <fullName evidence="4">Glycosyltransferase</fullName>
    </submittedName>
</protein>
<feature type="domain" description="Glycosyltransferase 2-like" evidence="2">
    <location>
        <begin position="153"/>
        <end position="280"/>
    </location>
</feature>
<dbReference type="Pfam" id="PF02709">
    <property type="entry name" value="Glyco_transf_7C"/>
    <property type="match status" value="1"/>
</dbReference>
<organism evidence="4">
    <name type="scientific">Escherichia coli</name>
    <dbReference type="NCBI Taxonomy" id="562"/>
    <lineage>
        <taxon>Bacteria</taxon>
        <taxon>Pseudomonadati</taxon>
        <taxon>Pseudomonadota</taxon>
        <taxon>Gammaproteobacteria</taxon>
        <taxon>Enterobacterales</taxon>
        <taxon>Enterobacteriaceae</taxon>
        <taxon>Escherichia</taxon>
    </lineage>
</organism>
<evidence type="ECO:0000313" key="6">
    <source>
        <dbReference type="Proteomes" id="UP000486847"/>
    </source>
</evidence>
<dbReference type="EMBL" id="RTJF01000037">
    <property type="protein sequence ID" value="MJL95597.1"/>
    <property type="molecule type" value="Genomic_DNA"/>
</dbReference>
<evidence type="ECO:0000313" key="5">
    <source>
        <dbReference type="EMBL" id="MTE87246.1"/>
    </source>
</evidence>
<dbReference type="GO" id="GO:0016740">
    <property type="term" value="F:transferase activity"/>
    <property type="evidence" value="ECO:0007669"/>
    <property type="project" value="UniProtKB-KW"/>
</dbReference>
<proteinExistence type="predicted"/>
<comment type="caution">
    <text evidence="4">The sequence shown here is derived from an EMBL/GenBank/DDBJ whole genome shotgun (WGS) entry which is preliminary data.</text>
</comment>
<dbReference type="Proteomes" id="UP000885382">
    <property type="component" value="Unassembled WGS sequence"/>
</dbReference>
<dbReference type="RefSeq" id="WP_032205022.1">
    <property type="nucleotide sequence ID" value="NZ_BAAGAG010000004.1"/>
</dbReference>
<name>A0A3R0N293_ECOLX</name>
<dbReference type="AlphaFoldDB" id="A0A3R0N293"/>
<reference evidence="4" key="1">
    <citation type="submission" date="2018-06" db="EMBL/GenBank/DDBJ databases">
        <authorList>
            <person name="Ashton P.M."/>
            <person name="Dallman T."/>
            <person name="Nair S."/>
            <person name="De Pinna E."/>
            <person name="Peters T."/>
            <person name="Grant K."/>
        </authorList>
    </citation>
    <scope>NUCLEOTIDE SEQUENCE [LARGE SCALE GENOMIC DNA]</scope>
    <source>
        <strain evidence="4">462023</strain>
    </source>
</reference>
<dbReference type="EMBL" id="WCEW01000001">
    <property type="protein sequence ID" value="MTE87246.1"/>
    <property type="molecule type" value="Genomic_DNA"/>
</dbReference>
<dbReference type="InterPro" id="IPR001173">
    <property type="entry name" value="Glyco_trans_2-like"/>
</dbReference>
<evidence type="ECO:0000256" key="1">
    <source>
        <dbReference type="ARBA" id="ARBA00022679"/>
    </source>
</evidence>
<sequence length="689" mass="79508">MSILNEAIKLYKNGEYHKSLLLFEKASEIYDASWVKANIILCKKALQDLGGVHTISAQKNIEWDPATQIMYSNSNIKKLSEKEIGELIKKYNKATLRKSETAETKTINPIPSDWPKDLNLSKLPESTNDFKWLANKKLVKDGRRENKNIDGLSIVVPTFNRSKILEITLACLCNQKTKFNYEVIVADDGSKENIEQVIRKFEQLIDIKYVRQKDNGYQLCAVRNLGLRTARYNFVAILDCDMAPNPLWVQSYMELLELDDDVALIGPRKYIDTTEYNYLEFLEDESLLEKLPEIITNNQVAGKIERSKSVDWRLEHFEKTDNLRHCNTPFRYFSGGNVAFAKKWLERASWFDEEFTHWGGEDNEFGYRLYREGCYFRSVDGAMAYHQEPPGKENETDRETGKSITIQLIQEKVPYYYRKIDKIENSTLKKVPLVSIYIPAYNCADHIVRCVDSALNQTITDLEVCICNDGSTDNTLKILEEYYGNHPRVRFITQKNKGIGAASNAAVKLCRGFYIGQLDSDDYLEPDAVELCLNEFKRDLSLACVYTTNRNVDSQGKLIENGYNWPEFSREKLTTAMICHHFRMFTARAWNLTDGFNEQISNAVDYDIYLKLSEVGPFKHINKICYNRVLHGDNTSIKKIGVQKENHFKVINESLARQGIKSYCFKPVNSDDSSRKYSIMKVSMADNFE</sequence>
<accession>A0A3R0N293</accession>
<dbReference type="InterPro" id="IPR050834">
    <property type="entry name" value="Glycosyltransf_2"/>
</dbReference>
<evidence type="ECO:0000313" key="4">
    <source>
        <dbReference type="EMBL" id="MJL95597.1"/>
    </source>
</evidence>
<feature type="domain" description="Glycosyltransferase 2-like" evidence="2">
    <location>
        <begin position="435"/>
        <end position="586"/>
    </location>
</feature>
<keyword evidence="1 4" id="KW-0808">Transferase</keyword>
<feature type="domain" description="Galactosyltransferase C-terminal" evidence="3">
    <location>
        <begin position="322"/>
        <end position="381"/>
    </location>
</feature>
<gene>
    <name evidence="4" type="ORF">DNX30_23150</name>
    <name evidence="5" type="ORF">F9B07_00070</name>
</gene>
<dbReference type="SUPFAM" id="SSF53448">
    <property type="entry name" value="Nucleotide-diphospho-sugar transferases"/>
    <property type="match status" value="2"/>
</dbReference>
<dbReference type="InterPro" id="IPR027791">
    <property type="entry name" value="Galactosyl_T_C"/>
</dbReference>
<evidence type="ECO:0000259" key="3">
    <source>
        <dbReference type="Pfam" id="PF02709"/>
    </source>
</evidence>
<dbReference type="Gene3D" id="3.90.550.10">
    <property type="entry name" value="Spore Coat Polysaccharide Biosynthesis Protein SpsA, Chain A"/>
    <property type="match status" value="2"/>
</dbReference>
<dbReference type="Pfam" id="PF00535">
    <property type="entry name" value="Glycos_transf_2"/>
    <property type="match status" value="2"/>
</dbReference>
<dbReference type="Proteomes" id="UP000486847">
    <property type="component" value="Unassembled WGS sequence"/>
</dbReference>
<reference evidence="5 6" key="2">
    <citation type="submission" date="2019-10" db="EMBL/GenBank/DDBJ databases">
        <title>Comparative genomic analysis of antimicrobial resistant Escherichia coli of diverse origin.</title>
        <authorList>
            <person name="Ghatak S."/>
            <person name="Milton A.P."/>
            <person name="Rhetso K."/>
            <person name="Purkait D."/>
            <person name="Das S."/>
            <person name="Puro K.-U."/>
            <person name="Shakuntala I."/>
            <person name="Sen A."/>
            <person name="Sanjukta R."/>
            <person name="Priya G.B."/>
            <person name="Mawlong M."/>
            <person name="Lyngdoh V."/>
            <person name="Rynghang J."/>
            <person name="Mawphlang B.L."/>
        </authorList>
    </citation>
    <scope>NUCLEOTIDE SEQUENCE [LARGE SCALE GENOMIC DNA]</scope>
    <source>
        <strain evidence="5 6">SE161</strain>
    </source>
</reference>
<dbReference type="PANTHER" id="PTHR43685:SF2">
    <property type="entry name" value="GLYCOSYLTRANSFERASE 2-LIKE DOMAIN-CONTAINING PROTEIN"/>
    <property type="match status" value="1"/>
</dbReference>